<dbReference type="AlphaFoldDB" id="D5EDX4"/>
<dbReference type="Pfam" id="PF08032">
    <property type="entry name" value="SpoU_sub_bind"/>
    <property type="match status" value="1"/>
</dbReference>
<protein>
    <submittedName>
        <fullName evidence="2">RNA 2-O ribose methyltransferase substrate binding protein</fullName>
    </submittedName>
</protein>
<dbReference type="GO" id="GO:0008168">
    <property type="term" value="F:methyltransferase activity"/>
    <property type="evidence" value="ECO:0007669"/>
    <property type="project" value="UniProtKB-KW"/>
</dbReference>
<name>D5EDX4_AMICL</name>
<dbReference type="InterPro" id="IPR013123">
    <property type="entry name" value="SpoU_subst-bd"/>
</dbReference>
<dbReference type="InterPro" id="IPR029064">
    <property type="entry name" value="Ribosomal_eL30-like_sf"/>
</dbReference>
<dbReference type="STRING" id="572547.Amico_0621"/>
<feature type="domain" description="RNA 2-O ribose methyltransferase substrate binding" evidence="1">
    <location>
        <begin position="36"/>
        <end position="86"/>
    </location>
</feature>
<dbReference type="Gene3D" id="3.30.1330.30">
    <property type="match status" value="1"/>
</dbReference>
<keyword evidence="2" id="KW-0489">Methyltransferase</keyword>
<dbReference type="Proteomes" id="UP000002366">
    <property type="component" value="Chromosome"/>
</dbReference>
<dbReference type="SUPFAM" id="SSF55315">
    <property type="entry name" value="L30e-like"/>
    <property type="match status" value="1"/>
</dbReference>
<evidence type="ECO:0000313" key="2">
    <source>
        <dbReference type="EMBL" id="ADE56756.1"/>
    </source>
</evidence>
<dbReference type="eggNOG" id="COG1358">
    <property type="taxonomic scope" value="Bacteria"/>
</dbReference>
<dbReference type="EMBL" id="CP001997">
    <property type="protein sequence ID" value="ADE56756.1"/>
    <property type="molecule type" value="Genomic_DNA"/>
</dbReference>
<organism evidence="2 3">
    <name type="scientific">Aminobacterium colombiense (strain DSM 12261 / ALA-1)</name>
    <dbReference type="NCBI Taxonomy" id="572547"/>
    <lineage>
        <taxon>Bacteria</taxon>
        <taxon>Thermotogati</taxon>
        <taxon>Synergistota</taxon>
        <taxon>Synergistia</taxon>
        <taxon>Synergistales</taxon>
        <taxon>Aminobacteriaceae</taxon>
        <taxon>Aminobacterium</taxon>
    </lineage>
</organism>
<dbReference type="HOGENOM" id="CLU_168063_1_1_0"/>
<dbReference type="GO" id="GO:0032259">
    <property type="term" value="P:methylation"/>
    <property type="evidence" value="ECO:0007669"/>
    <property type="project" value="UniProtKB-KW"/>
</dbReference>
<evidence type="ECO:0000313" key="3">
    <source>
        <dbReference type="Proteomes" id="UP000002366"/>
    </source>
</evidence>
<keyword evidence="3" id="KW-1185">Reference proteome</keyword>
<reference evidence="2 3" key="1">
    <citation type="journal article" date="2010" name="Stand. Genomic Sci.">
        <title>Complete genome sequence of Aminobacterium colombiense type strain (ALA-1).</title>
        <authorList>
            <person name="Chertkov O."/>
            <person name="Sikorski J."/>
            <person name="Brambilla E."/>
            <person name="Lapidus A."/>
            <person name="Copeland A."/>
            <person name="Glavina Del Rio T."/>
            <person name="Nolan M."/>
            <person name="Lucas S."/>
            <person name="Tice H."/>
            <person name="Cheng J.F."/>
            <person name="Han C."/>
            <person name="Detter J.C."/>
            <person name="Bruce D."/>
            <person name="Tapia R."/>
            <person name="Goodwin L."/>
            <person name="Pitluck S."/>
            <person name="Liolios K."/>
            <person name="Ivanova N."/>
            <person name="Mavromatis K."/>
            <person name="Ovchinnikova G."/>
            <person name="Pati A."/>
            <person name="Chen A."/>
            <person name="Palaniappan K."/>
            <person name="Land M."/>
            <person name="Hauser L."/>
            <person name="Chang Y.J."/>
            <person name="Jeffries C.D."/>
            <person name="Spring S."/>
            <person name="Rohde M."/>
            <person name="Goker M."/>
            <person name="Bristow J."/>
            <person name="Eisen J.A."/>
            <person name="Markowitz V."/>
            <person name="Hugenholtz P."/>
            <person name="Kyrpides N.C."/>
            <person name="Klenk H.P."/>
        </authorList>
    </citation>
    <scope>NUCLEOTIDE SEQUENCE [LARGE SCALE GENOMIC DNA]</scope>
    <source>
        <strain evidence="3">DSM 12261 / ALA-1</strain>
    </source>
</reference>
<accession>D5EDX4</accession>
<gene>
    <name evidence="2" type="ordered locus">Amico_0621</name>
</gene>
<dbReference type="KEGG" id="aco:Amico_0621"/>
<keyword evidence="2" id="KW-0808">Transferase</keyword>
<evidence type="ECO:0000259" key="1">
    <source>
        <dbReference type="Pfam" id="PF08032"/>
    </source>
</evidence>
<proteinExistence type="predicted"/>
<sequence>MFFLDMTPGSLLLFLGAFCTGGFIMPLNELASPLRVVGEREVRRALRAKRLKKLFVARDGELERIKDVMSEAEKQGISVEWADDKVRLGRACAISRSALVAGITDATSFSEGVSSK</sequence>